<proteinExistence type="predicted"/>
<protein>
    <submittedName>
        <fullName evidence="1">Uncharacterized protein</fullName>
    </submittedName>
</protein>
<reference evidence="1" key="2">
    <citation type="journal article" date="2015" name="Data Brief">
        <title>Shoot transcriptome of the giant reed, Arundo donax.</title>
        <authorList>
            <person name="Barrero R.A."/>
            <person name="Guerrero F.D."/>
            <person name="Moolhuijzen P."/>
            <person name="Goolsby J.A."/>
            <person name="Tidwell J."/>
            <person name="Bellgard S.E."/>
            <person name="Bellgard M.I."/>
        </authorList>
    </citation>
    <scope>NUCLEOTIDE SEQUENCE</scope>
    <source>
        <tissue evidence="1">Shoot tissue taken approximately 20 cm above the soil surface</tissue>
    </source>
</reference>
<name>A0A0A8YBZ1_ARUDO</name>
<dbReference type="EMBL" id="GBRH01275012">
    <property type="protein sequence ID" value="JAD22883.1"/>
    <property type="molecule type" value="Transcribed_RNA"/>
</dbReference>
<evidence type="ECO:0000313" key="1">
    <source>
        <dbReference type="EMBL" id="JAD22883.1"/>
    </source>
</evidence>
<reference evidence="1" key="1">
    <citation type="submission" date="2014-09" db="EMBL/GenBank/DDBJ databases">
        <authorList>
            <person name="Magalhaes I.L.F."/>
            <person name="Oliveira U."/>
            <person name="Santos F.R."/>
            <person name="Vidigal T.H.D.A."/>
            <person name="Brescovit A.D."/>
            <person name="Santos A.J."/>
        </authorList>
    </citation>
    <scope>NUCLEOTIDE SEQUENCE</scope>
    <source>
        <tissue evidence="1">Shoot tissue taken approximately 20 cm above the soil surface</tissue>
    </source>
</reference>
<organism evidence="1">
    <name type="scientific">Arundo donax</name>
    <name type="common">Giant reed</name>
    <name type="synonym">Donax arundinaceus</name>
    <dbReference type="NCBI Taxonomy" id="35708"/>
    <lineage>
        <taxon>Eukaryota</taxon>
        <taxon>Viridiplantae</taxon>
        <taxon>Streptophyta</taxon>
        <taxon>Embryophyta</taxon>
        <taxon>Tracheophyta</taxon>
        <taxon>Spermatophyta</taxon>
        <taxon>Magnoliopsida</taxon>
        <taxon>Liliopsida</taxon>
        <taxon>Poales</taxon>
        <taxon>Poaceae</taxon>
        <taxon>PACMAD clade</taxon>
        <taxon>Arundinoideae</taxon>
        <taxon>Arundineae</taxon>
        <taxon>Arundo</taxon>
    </lineage>
</organism>
<accession>A0A0A8YBZ1</accession>
<dbReference type="AlphaFoldDB" id="A0A0A8YBZ1"/>
<sequence length="37" mass="4396">MIKINILKHIYQFLVSCPFCNAMLMRPAHVFRAADRF</sequence>